<dbReference type="Pfam" id="PF03486">
    <property type="entry name" value="HI0933_like"/>
    <property type="match status" value="1"/>
</dbReference>
<dbReference type="PRINTS" id="PR00368">
    <property type="entry name" value="FADPNR"/>
</dbReference>
<dbReference type="SUPFAM" id="SSF160996">
    <property type="entry name" value="HI0933 insert domain-like"/>
    <property type="match status" value="1"/>
</dbReference>
<evidence type="ECO:0000313" key="7">
    <source>
        <dbReference type="Proteomes" id="UP001454489"/>
    </source>
</evidence>
<dbReference type="InterPro" id="IPR057661">
    <property type="entry name" value="RsdA/BaiN/AoA(So)_Rossmann"/>
</dbReference>
<evidence type="ECO:0000259" key="4">
    <source>
        <dbReference type="Pfam" id="PF03486"/>
    </source>
</evidence>
<dbReference type="Gene3D" id="2.40.30.10">
    <property type="entry name" value="Translation factors"/>
    <property type="match status" value="1"/>
</dbReference>
<name>A0ABV1HEW3_9FIRM</name>
<keyword evidence="3" id="KW-0274">FAD</keyword>
<dbReference type="Proteomes" id="UP001454489">
    <property type="component" value="Unassembled WGS sequence"/>
</dbReference>
<dbReference type="RefSeq" id="WP_353530706.1">
    <property type="nucleotide sequence ID" value="NZ_JBBMEX010000006.1"/>
</dbReference>
<evidence type="ECO:0000313" key="6">
    <source>
        <dbReference type="EMBL" id="MEQ2557617.1"/>
    </source>
</evidence>
<dbReference type="InterPro" id="IPR004792">
    <property type="entry name" value="BaiN-like"/>
</dbReference>
<dbReference type="Pfam" id="PF22780">
    <property type="entry name" value="HI0933_like_1st"/>
    <property type="match status" value="1"/>
</dbReference>
<dbReference type="InterPro" id="IPR023166">
    <property type="entry name" value="BaiN-like_dom_sf"/>
</dbReference>
<dbReference type="InterPro" id="IPR036188">
    <property type="entry name" value="FAD/NAD-bd_sf"/>
</dbReference>
<dbReference type="InterPro" id="IPR055178">
    <property type="entry name" value="RsdA/BaiN/AoA(So)-like_dom"/>
</dbReference>
<protein>
    <submittedName>
        <fullName evidence="6">NAD(P)/FAD-dependent oxidoreductase</fullName>
    </submittedName>
</protein>
<feature type="domain" description="RsdA/BaiN/AoA(So)-like insert" evidence="5">
    <location>
        <begin position="186"/>
        <end position="348"/>
    </location>
</feature>
<evidence type="ECO:0000256" key="1">
    <source>
        <dbReference type="ARBA" id="ARBA00001974"/>
    </source>
</evidence>
<dbReference type="PANTHER" id="PTHR42887">
    <property type="entry name" value="OS12G0638800 PROTEIN"/>
    <property type="match status" value="1"/>
</dbReference>
<dbReference type="Gene3D" id="1.10.8.260">
    <property type="entry name" value="HI0933 insert domain-like"/>
    <property type="match status" value="1"/>
</dbReference>
<evidence type="ECO:0000256" key="3">
    <source>
        <dbReference type="ARBA" id="ARBA00022827"/>
    </source>
</evidence>
<accession>A0ABV1HEW3</accession>
<reference evidence="6 7" key="1">
    <citation type="submission" date="2024-03" db="EMBL/GenBank/DDBJ databases">
        <title>Human intestinal bacterial collection.</title>
        <authorList>
            <person name="Pauvert C."/>
            <person name="Hitch T.C.A."/>
            <person name="Clavel T."/>
        </authorList>
    </citation>
    <scope>NUCLEOTIDE SEQUENCE [LARGE SCALE GENOMIC DNA]</scope>
    <source>
        <strain evidence="6 7">CLA-AA-H185</strain>
    </source>
</reference>
<keyword evidence="2" id="KW-0285">Flavoprotein</keyword>
<feature type="domain" description="RsdA/BaiN/AoA(So)-like Rossmann fold-like" evidence="4">
    <location>
        <begin position="3"/>
        <end position="402"/>
    </location>
</feature>
<comment type="cofactor">
    <cofactor evidence="1">
        <name>FAD</name>
        <dbReference type="ChEBI" id="CHEBI:57692"/>
    </cofactor>
</comment>
<proteinExistence type="predicted"/>
<evidence type="ECO:0000259" key="5">
    <source>
        <dbReference type="Pfam" id="PF22780"/>
    </source>
</evidence>
<dbReference type="NCBIfam" id="TIGR00275">
    <property type="entry name" value="aminoacetone oxidase family FAD-binding enzyme"/>
    <property type="match status" value="1"/>
</dbReference>
<dbReference type="SUPFAM" id="SSF51905">
    <property type="entry name" value="FAD/NAD(P)-binding domain"/>
    <property type="match status" value="1"/>
</dbReference>
<dbReference type="EMBL" id="JBBMEX010000006">
    <property type="protein sequence ID" value="MEQ2557617.1"/>
    <property type="molecule type" value="Genomic_DNA"/>
</dbReference>
<comment type="caution">
    <text evidence="6">The sequence shown here is derived from an EMBL/GenBank/DDBJ whole genome shotgun (WGS) entry which is preliminary data.</text>
</comment>
<dbReference type="PRINTS" id="PR00411">
    <property type="entry name" value="PNDRDTASEI"/>
</dbReference>
<keyword evidence="7" id="KW-1185">Reference proteome</keyword>
<evidence type="ECO:0000256" key="2">
    <source>
        <dbReference type="ARBA" id="ARBA00022630"/>
    </source>
</evidence>
<gene>
    <name evidence="6" type="ORF">WMO43_07020</name>
</gene>
<sequence length="418" mass="45503">MYDVIVIGGGAAGMMAAIAAAREKASVLILEHMELCGKKILSTGNGRCNYTNKMQGIEYYRGDDPAFVLPALEQFGCEQTIRFFQSIGIEPKEKNGYVYPRSMQAASVREALLLELRRQRVKIELGCGIRQILPKKGSCEICTKNGNFHAKTCILATGGKAAKHTGSDGSGFLYLEPLSHHVIDLVPALTGLQAKPPFPKNLAGIRAEAEVKLFVENAQIASDFGEVQMTAEGISGIPVFQVSRFAAKALVNGKKVCAEVDFFPEYDSLNELEEYLTGRMNRMRDRTIREALEGLLADKLIDTALKEIGLSSKKQAGDCTKQEVKVLAKYLKQFTCEIMSTRKFEQSQATAGGVSTQEICANTMESKLCPGLFFAGEVIDIDGMCGGYNLQWAWTSGYVAGTSAAKKARQSESGKGQK</sequence>
<organism evidence="6 7">
    <name type="scientific">Maccoyibacter intestinihominis</name>
    <dbReference type="NCBI Taxonomy" id="3133499"/>
    <lineage>
        <taxon>Bacteria</taxon>
        <taxon>Bacillati</taxon>
        <taxon>Bacillota</taxon>
        <taxon>Clostridia</taxon>
        <taxon>Lachnospirales</taxon>
        <taxon>Lachnospiraceae</taxon>
        <taxon>Maccoyibacter</taxon>
    </lineage>
</organism>
<dbReference type="PANTHER" id="PTHR42887:SF2">
    <property type="entry name" value="OS12G0638800 PROTEIN"/>
    <property type="match status" value="1"/>
</dbReference>
<dbReference type="Gene3D" id="3.50.50.60">
    <property type="entry name" value="FAD/NAD(P)-binding domain"/>
    <property type="match status" value="1"/>
</dbReference>